<protein>
    <recommendedName>
        <fullName evidence="1">Transcription regulator TrmB N-terminal domain-containing protein</fullName>
    </recommendedName>
</protein>
<dbReference type="InterPro" id="IPR051797">
    <property type="entry name" value="TrmB-like"/>
</dbReference>
<sequence length="262" mass="29810">MESQQLIKDLRKVGLTDKAAAIYAAVLELGVAFPSKVAEITKLNRTTVYHVLTDLAVKGLVTELERKKKLCYQIERPGRLVAFTKSQIRLAEERAVRAKKLVPELEGLFNLIPNKPRVRFFEGIEGVLAVYEDHISERKPYEMVSYSNVEKLMKFLPERFVQEYIEKKERIGITTRAVLPDTQFSAAYNTEIYRGAPKKTLVDSRLIPADTFPYEAEITMYGENKVSIINFQKDALVGVIIEDETVAGMMRMIFELAWKGAA</sequence>
<comment type="caution">
    <text evidence="2">The sequence shown here is derived from an EMBL/GenBank/DDBJ whole genome shotgun (WGS) entry which is preliminary data.</text>
</comment>
<gene>
    <name evidence="2" type="ORF">A3H75_03485</name>
</gene>
<dbReference type="Pfam" id="PF01978">
    <property type="entry name" value="TrmB"/>
    <property type="match status" value="1"/>
</dbReference>
<dbReference type="Proteomes" id="UP000176678">
    <property type="component" value="Unassembled WGS sequence"/>
</dbReference>
<feature type="domain" description="Transcription regulator TrmB N-terminal" evidence="1">
    <location>
        <begin position="10"/>
        <end position="72"/>
    </location>
</feature>
<accession>A0A1F7VDJ9</accession>
<dbReference type="Gene3D" id="1.10.10.10">
    <property type="entry name" value="Winged helix-like DNA-binding domain superfamily/Winged helix DNA-binding domain"/>
    <property type="match status" value="1"/>
</dbReference>
<dbReference type="PANTHER" id="PTHR34293:SF1">
    <property type="entry name" value="HTH-TYPE TRANSCRIPTIONAL REGULATOR TRMBL2"/>
    <property type="match status" value="1"/>
</dbReference>
<evidence type="ECO:0000259" key="1">
    <source>
        <dbReference type="Pfam" id="PF01978"/>
    </source>
</evidence>
<proteinExistence type="predicted"/>
<dbReference type="InterPro" id="IPR002831">
    <property type="entry name" value="Tscrpt_reg_TrmB_N"/>
</dbReference>
<dbReference type="STRING" id="1802410.A3H75_03485"/>
<dbReference type="InterPro" id="IPR036390">
    <property type="entry name" value="WH_DNA-bd_sf"/>
</dbReference>
<organism evidence="2 3">
    <name type="scientific">Candidatus Uhrbacteria bacterium RIFCSPLOWO2_02_FULL_51_9</name>
    <dbReference type="NCBI Taxonomy" id="1802410"/>
    <lineage>
        <taxon>Bacteria</taxon>
        <taxon>Candidatus Uhriibacteriota</taxon>
    </lineage>
</organism>
<reference evidence="2 3" key="1">
    <citation type="journal article" date="2016" name="Nat. Commun.">
        <title>Thousands of microbial genomes shed light on interconnected biogeochemical processes in an aquifer system.</title>
        <authorList>
            <person name="Anantharaman K."/>
            <person name="Brown C.T."/>
            <person name="Hug L.A."/>
            <person name="Sharon I."/>
            <person name="Castelle C.J."/>
            <person name="Probst A.J."/>
            <person name="Thomas B.C."/>
            <person name="Singh A."/>
            <person name="Wilkins M.J."/>
            <person name="Karaoz U."/>
            <person name="Brodie E.L."/>
            <person name="Williams K.H."/>
            <person name="Hubbard S.S."/>
            <person name="Banfield J.F."/>
        </authorList>
    </citation>
    <scope>NUCLEOTIDE SEQUENCE [LARGE SCALE GENOMIC DNA]</scope>
</reference>
<dbReference type="InterPro" id="IPR036388">
    <property type="entry name" value="WH-like_DNA-bd_sf"/>
</dbReference>
<dbReference type="SUPFAM" id="SSF46785">
    <property type="entry name" value="Winged helix' DNA-binding domain"/>
    <property type="match status" value="1"/>
</dbReference>
<dbReference type="AlphaFoldDB" id="A0A1F7VDJ9"/>
<dbReference type="PANTHER" id="PTHR34293">
    <property type="entry name" value="HTH-TYPE TRANSCRIPTIONAL REGULATOR TRMBL2"/>
    <property type="match status" value="1"/>
</dbReference>
<dbReference type="EMBL" id="MGES01000035">
    <property type="protein sequence ID" value="OGL88640.1"/>
    <property type="molecule type" value="Genomic_DNA"/>
</dbReference>
<name>A0A1F7VDJ9_9BACT</name>
<evidence type="ECO:0000313" key="3">
    <source>
        <dbReference type="Proteomes" id="UP000176678"/>
    </source>
</evidence>
<evidence type="ECO:0000313" key="2">
    <source>
        <dbReference type="EMBL" id="OGL88640.1"/>
    </source>
</evidence>